<dbReference type="InterPro" id="IPR032466">
    <property type="entry name" value="Metal_Hydrolase"/>
</dbReference>
<keyword evidence="1" id="KW-0732">Signal</keyword>
<dbReference type="PROSITE" id="PS51365">
    <property type="entry name" value="RENAL_DIPEPTIDASE_2"/>
    <property type="match status" value="1"/>
</dbReference>
<keyword evidence="3" id="KW-1185">Reference proteome</keyword>
<evidence type="ECO:0000313" key="3">
    <source>
        <dbReference type="Proteomes" id="UP000315891"/>
    </source>
</evidence>
<dbReference type="PANTHER" id="PTHR10443:SF12">
    <property type="entry name" value="DIPEPTIDASE"/>
    <property type="match status" value="1"/>
</dbReference>
<feature type="chain" id="PRO_5021760120" evidence="1">
    <location>
        <begin position="30"/>
        <end position="385"/>
    </location>
</feature>
<dbReference type="Pfam" id="PF01244">
    <property type="entry name" value="Peptidase_M19"/>
    <property type="match status" value="1"/>
</dbReference>
<dbReference type="GO" id="GO:0006508">
    <property type="term" value="P:proteolysis"/>
    <property type="evidence" value="ECO:0007669"/>
    <property type="project" value="InterPro"/>
</dbReference>
<reference evidence="2 3" key="1">
    <citation type="submission" date="2019-07" db="EMBL/GenBank/DDBJ databases">
        <title>Lysobacter weifangensis sp. nov., isolated from bensulfuron-methyl contaminated farmland soil.</title>
        <authorList>
            <person name="Zhao H."/>
        </authorList>
    </citation>
    <scope>NUCLEOTIDE SEQUENCE [LARGE SCALE GENOMIC DNA]</scope>
    <source>
        <strain evidence="2 3">CC-Bw-6</strain>
    </source>
</reference>
<organism evidence="2 3">
    <name type="scientific">Pseudoluteimonas lycopersici</name>
    <dbReference type="NCBI Taxonomy" id="1324796"/>
    <lineage>
        <taxon>Bacteria</taxon>
        <taxon>Pseudomonadati</taxon>
        <taxon>Pseudomonadota</taxon>
        <taxon>Gammaproteobacteria</taxon>
        <taxon>Lysobacterales</taxon>
        <taxon>Lysobacteraceae</taxon>
        <taxon>Pseudoluteimonas</taxon>
    </lineage>
</organism>
<dbReference type="GO" id="GO:0070573">
    <property type="term" value="F:metallodipeptidase activity"/>
    <property type="evidence" value="ECO:0007669"/>
    <property type="project" value="InterPro"/>
</dbReference>
<protein>
    <submittedName>
        <fullName evidence="2">Peptidase M19</fullName>
    </submittedName>
</protein>
<dbReference type="Gene3D" id="3.20.20.140">
    <property type="entry name" value="Metal-dependent hydrolases"/>
    <property type="match status" value="1"/>
</dbReference>
<dbReference type="InterPro" id="IPR006311">
    <property type="entry name" value="TAT_signal"/>
</dbReference>
<accession>A0A516V5R2</accession>
<name>A0A516V5R2_9GAMM</name>
<dbReference type="InterPro" id="IPR008257">
    <property type="entry name" value="Pept_M19"/>
</dbReference>
<evidence type="ECO:0000256" key="1">
    <source>
        <dbReference type="SAM" id="SignalP"/>
    </source>
</evidence>
<feature type="signal peptide" evidence="1">
    <location>
        <begin position="1"/>
        <end position="29"/>
    </location>
</feature>
<evidence type="ECO:0000313" key="2">
    <source>
        <dbReference type="EMBL" id="QDQ73831.1"/>
    </source>
</evidence>
<proteinExistence type="predicted"/>
<sequence length="385" mass="40981">MTIDRRGFLMATTLGAAAAALSAMQATRAADRPGDGATDAEPRRRLIVNTLGELCDPNVETDSLVPSLTPRVLAEAHASGLTAVNVTLGYVSGDEDPFEASVRDIAATDAVVRAHANDVRKVFAAADIERSRDDGRIGLVYGFQNGAMLGDDVARVDIFANLGVRVFQLTYNPANQLGDGSMAPGNRGLTPFGREAIARINANRCMVDLSHSGERTCIEAAQASTAPISINHTGCRALADLPRNKTDAELRLVAERGGFVGIYFMPFLVLSGHAHAADVVAHIDHAVDVCGEDHVGIGTDGAVSQIDDLQAYQAVLAREIEKRRAAGISAAGESPDTYPFVVDLRGPGQFRELERLLAAKGYSETRIDKILGLNFLDYARTIWGA</sequence>
<dbReference type="EMBL" id="CP041742">
    <property type="protein sequence ID" value="QDQ73831.1"/>
    <property type="molecule type" value="Genomic_DNA"/>
</dbReference>
<gene>
    <name evidence="2" type="ORF">FNZ56_08055</name>
</gene>
<dbReference type="OrthoDB" id="9804920at2"/>
<dbReference type="RefSeq" id="WP_143879343.1">
    <property type="nucleotide sequence ID" value="NZ_BAABLZ010000001.1"/>
</dbReference>
<dbReference type="Proteomes" id="UP000315891">
    <property type="component" value="Chromosome"/>
</dbReference>
<dbReference type="SUPFAM" id="SSF51556">
    <property type="entry name" value="Metallo-dependent hydrolases"/>
    <property type="match status" value="1"/>
</dbReference>
<dbReference type="PROSITE" id="PS51318">
    <property type="entry name" value="TAT"/>
    <property type="match status" value="1"/>
</dbReference>
<dbReference type="AlphaFoldDB" id="A0A516V5R2"/>
<dbReference type="PANTHER" id="PTHR10443">
    <property type="entry name" value="MICROSOMAL DIPEPTIDASE"/>
    <property type="match status" value="1"/>
</dbReference>